<feature type="non-terminal residue" evidence="1">
    <location>
        <position position="76"/>
    </location>
</feature>
<proteinExistence type="predicted"/>
<evidence type="ECO:0000313" key="2">
    <source>
        <dbReference type="Proteomes" id="UP000266841"/>
    </source>
</evidence>
<gene>
    <name evidence="1" type="ORF">THAOC_09715</name>
</gene>
<reference evidence="1 2" key="1">
    <citation type="journal article" date="2012" name="Genome Biol.">
        <title>Genome and low-iron response of an oceanic diatom adapted to chronic iron limitation.</title>
        <authorList>
            <person name="Lommer M."/>
            <person name="Specht M."/>
            <person name="Roy A.S."/>
            <person name="Kraemer L."/>
            <person name="Andreson R."/>
            <person name="Gutowska M.A."/>
            <person name="Wolf J."/>
            <person name="Bergner S.V."/>
            <person name="Schilhabel M.B."/>
            <person name="Klostermeier U.C."/>
            <person name="Beiko R.G."/>
            <person name="Rosenstiel P."/>
            <person name="Hippler M."/>
            <person name="Laroche J."/>
        </authorList>
    </citation>
    <scope>NUCLEOTIDE SEQUENCE [LARGE SCALE GENOMIC DNA]</scope>
    <source>
        <strain evidence="1 2">CCMP1005</strain>
    </source>
</reference>
<evidence type="ECO:0000313" key="1">
    <source>
        <dbReference type="EMBL" id="EJK69066.1"/>
    </source>
</evidence>
<accession>K0T6X2</accession>
<sequence>MVRIARAIIAGRDGPTLVAQVSPSSFQSTDVLSLIAEKDISSDNQFVILSSIASTATELLASDTLLTQALHRLQSS</sequence>
<dbReference type="Proteomes" id="UP000266841">
    <property type="component" value="Unassembled WGS sequence"/>
</dbReference>
<protein>
    <submittedName>
        <fullName evidence="1">Uncharacterized protein</fullName>
    </submittedName>
</protein>
<keyword evidence="2" id="KW-1185">Reference proteome</keyword>
<dbReference type="EMBL" id="AGNL01010488">
    <property type="protein sequence ID" value="EJK69066.1"/>
    <property type="molecule type" value="Genomic_DNA"/>
</dbReference>
<organism evidence="1 2">
    <name type="scientific">Thalassiosira oceanica</name>
    <name type="common">Marine diatom</name>
    <dbReference type="NCBI Taxonomy" id="159749"/>
    <lineage>
        <taxon>Eukaryota</taxon>
        <taxon>Sar</taxon>
        <taxon>Stramenopiles</taxon>
        <taxon>Ochrophyta</taxon>
        <taxon>Bacillariophyta</taxon>
        <taxon>Coscinodiscophyceae</taxon>
        <taxon>Thalassiosirophycidae</taxon>
        <taxon>Thalassiosirales</taxon>
        <taxon>Thalassiosiraceae</taxon>
        <taxon>Thalassiosira</taxon>
    </lineage>
</organism>
<comment type="caution">
    <text evidence="1">The sequence shown here is derived from an EMBL/GenBank/DDBJ whole genome shotgun (WGS) entry which is preliminary data.</text>
</comment>
<dbReference type="AlphaFoldDB" id="K0T6X2"/>
<name>K0T6X2_THAOC</name>